<feature type="signal peptide" evidence="2">
    <location>
        <begin position="1"/>
        <end position="30"/>
    </location>
</feature>
<dbReference type="Proteomes" id="UP000011863">
    <property type="component" value="Chromosome"/>
</dbReference>
<evidence type="ECO:0000256" key="1">
    <source>
        <dbReference type="SAM" id="Phobius"/>
    </source>
</evidence>
<dbReference type="RefSeq" id="WP_015442083.1">
    <property type="nucleotide sequence ID" value="NC_020520.1"/>
</dbReference>
<evidence type="ECO:0000259" key="3">
    <source>
        <dbReference type="Pfam" id="PF11847"/>
    </source>
</evidence>
<organism evidence="4 5">
    <name type="scientific">Ilumatobacter coccineus (strain NBRC 103263 / KCTC 29153 / YM16-304)</name>
    <dbReference type="NCBI Taxonomy" id="1313172"/>
    <lineage>
        <taxon>Bacteria</taxon>
        <taxon>Bacillati</taxon>
        <taxon>Actinomycetota</taxon>
        <taxon>Acidimicrobiia</taxon>
        <taxon>Acidimicrobiales</taxon>
        <taxon>Ilumatobacteraceae</taxon>
        <taxon>Ilumatobacter</taxon>
    </lineage>
</organism>
<dbReference type="Pfam" id="PF11847">
    <property type="entry name" value="GT-C_AftD"/>
    <property type="match status" value="1"/>
</dbReference>
<feature type="domain" description="Alpha-(1-&gt;3)-arabinofuranosyltransferase N-terminal GT-C" evidence="3">
    <location>
        <begin position="28"/>
        <end position="692"/>
    </location>
</feature>
<evidence type="ECO:0000313" key="5">
    <source>
        <dbReference type="Proteomes" id="UP000011863"/>
    </source>
</evidence>
<feature type="chain" id="PRO_5039246956" description="Alpha-(1-&gt;3)-arabinofuranosyltransferase N-terminal GT-C domain-containing protein" evidence="2">
    <location>
        <begin position="31"/>
        <end position="1416"/>
    </location>
</feature>
<keyword evidence="1" id="KW-0812">Transmembrane</keyword>
<sequence length="1416" mass="150542">MSEFVAWVRRRQTAISVAMLAALAYLPALTAAPGRMPTDSKLYVYLDPGRFISDTTTTFDARQFAGWVPHQHIAYLWPTGPWYWLFESLGFPDWIAHRLWIGTLLFVAGLGVRWMCRVLGFAPLAALVGALVYQLSPYILPYVSRTSVLLLPFAGLGWIVGCTILAGQRGRWRHPAAIALIVLTVGAVNATALAMVIPAPALWLVHATWNRSISWRRAAATAGRVALLSTGVSLWWMVMLVIQGRYGADVLAYSESLESVSFTSTSTEVTRGLGYWLFYVRDAFAATTTASIDHLVSVKVILAGFVLLSVCLAGVVFVRSPHRRFAGLLVSAGVILGVGVHPIDDPSPFMDVLVGDGETGLALALRSSTRAVPVLLIGLAIGAASLVTAAGTRRLFLFDPVEKKQAVARVGVAALVGVLAVVNLPALRTGGFVDPALERDQSPPDHWLAAADALDEKPDGYRVLQVPGTEFGAFEWGYTVDQPLPGLTERPLVTRDLLPLGSPAAMDLAFALDDRIQEGTLDPQSVAPIARLLGVDTVWVSGDVSFDRFGLARPEVVTDVLTSAPAALGGLSESTSYGEPTAMPGTIPTLDAEALSDPRIGQPIAPVTLVDVDDPVPTVRVKDEVVLLFGSGDGLFDAAAAGVIDGSEAIIYAASDVDGVDPTRLILTDSNRDRAHQWRSSQDVQGYTESADPDDGVLRYEPADQRLPVFGDAPAAPGSQTVSVQRGPVTARASAYGEPFAYRPEDRPVMAIDGDLSTAWLVADRAPAIGEFIELETQELIDHLDLRQPDLVAGSRTISEVAVRLDGVEVARVPLDDRSFVGAGQRIDLDVTRFDQSADMHRVTIEITGTNTPQPPIAEAIGAVGFAEIGTGLDPTIEWIQVPTLTAVEAGADVPIDIVFTRLRTEATDPWRSDPEPALRRIFDTGRSIDTDAEIDVTLRFDQRSGGSFLAAVLDESVSDNRHLTGAPTARGASAFDGDRSTSWITPFDAAVGSSVTITASGTATELGITQPEGSYSPITRVRLDDGAGPIEVDVVGSVVPLPRPVDLAALTIEIVSVDEQITIDRRYAEPFVLPAAVAEFTFDYVGLGVEPVQQLAATCRTDLLTVDGAPVGLSFEATLGELLGAAPISATVCGDVEFGSGVHELASTPGALTGFHVDRIMITESGRLDRLTEPATAAEAVTDSGIDPTATVLVDSSRRSRSIEVPACPSGCWVIVGEGFNEAWSASAEGRDLGVPTLIDGNANGWWLDATDTPTRVEVEWTAQQPLNIAFLLSALFALACIGLIVWDRRRDDDPAPVVPKLAIAGASNSGFDRPVVVGGLAALLGGGLFIGWAWGVAAGAVWVAAAAARRVCLVGWLGWAIVTGSGLVVTWVVRADRPFPNAGWPVRFEWLHGWTLLGIVLITCAALVPDRDET</sequence>
<keyword evidence="5" id="KW-1185">Reference proteome</keyword>
<feature type="transmembrane region" description="Helical" evidence="1">
    <location>
        <begin position="146"/>
        <end position="166"/>
    </location>
</feature>
<evidence type="ECO:0000256" key="2">
    <source>
        <dbReference type="SAM" id="SignalP"/>
    </source>
</evidence>
<keyword evidence="1" id="KW-1133">Transmembrane helix</keyword>
<gene>
    <name evidence="4" type="ORF">YM304_25220</name>
</gene>
<feature type="transmembrane region" description="Helical" evidence="1">
    <location>
        <begin position="178"/>
        <end position="205"/>
    </location>
</feature>
<proteinExistence type="predicted"/>
<feature type="transmembrane region" description="Helical" evidence="1">
    <location>
        <begin position="1322"/>
        <end position="1346"/>
    </location>
</feature>
<feature type="transmembrane region" description="Helical" evidence="1">
    <location>
        <begin position="119"/>
        <end position="140"/>
    </location>
</feature>
<evidence type="ECO:0000313" key="4">
    <source>
        <dbReference type="EMBL" id="BAN02836.1"/>
    </source>
</evidence>
<keyword evidence="1" id="KW-0472">Membrane</keyword>
<name>A0A6C7EFT6_ILUCY</name>
<keyword evidence="2" id="KW-0732">Signal</keyword>
<feature type="transmembrane region" description="Helical" evidence="1">
    <location>
        <begin position="94"/>
        <end position="112"/>
    </location>
</feature>
<reference evidence="4 5" key="1">
    <citation type="journal article" date="2013" name="Int. J. Syst. Evol. Microbiol.">
        <title>Ilumatobacter nonamiense sp. nov. and Ilumatobacter coccineum sp. nov., isolated from seashore sand.</title>
        <authorList>
            <person name="Matsumoto A."/>
            <person name="Kasai H."/>
            <person name="Matsuo Y."/>
            <person name="Shizuri Y."/>
            <person name="Ichikawa N."/>
            <person name="Fujita N."/>
            <person name="Omura S."/>
            <person name="Takahashi Y."/>
        </authorList>
    </citation>
    <scope>NUCLEOTIDE SEQUENCE [LARGE SCALE GENOMIC DNA]</scope>
    <source>
        <strain evidence="5">NBRC 103263 / KCTC 29153 / YM16-304</strain>
    </source>
</reference>
<dbReference type="GO" id="GO:0016740">
    <property type="term" value="F:transferase activity"/>
    <property type="evidence" value="ECO:0007669"/>
    <property type="project" value="InterPro"/>
</dbReference>
<feature type="transmembrane region" description="Helical" evidence="1">
    <location>
        <begin position="325"/>
        <end position="343"/>
    </location>
</feature>
<feature type="transmembrane region" description="Helical" evidence="1">
    <location>
        <begin position="1353"/>
        <end position="1373"/>
    </location>
</feature>
<accession>A0A6C7EFT6</accession>
<protein>
    <recommendedName>
        <fullName evidence="3">Alpha-(1-&gt;3)-arabinofuranosyltransferase N-terminal GT-C domain-containing protein</fullName>
    </recommendedName>
</protein>
<dbReference type="EMBL" id="AP012057">
    <property type="protein sequence ID" value="BAN02836.1"/>
    <property type="molecule type" value="Genomic_DNA"/>
</dbReference>
<feature type="transmembrane region" description="Helical" evidence="1">
    <location>
        <begin position="298"/>
        <end position="318"/>
    </location>
</feature>
<feature type="transmembrane region" description="Helical" evidence="1">
    <location>
        <begin position="371"/>
        <end position="390"/>
    </location>
</feature>
<dbReference type="KEGG" id="aym:YM304_25220"/>
<dbReference type="OrthoDB" id="5242711at2"/>
<feature type="transmembrane region" description="Helical" evidence="1">
    <location>
        <begin position="1393"/>
        <end position="1410"/>
    </location>
</feature>
<dbReference type="InterPro" id="IPR021798">
    <property type="entry name" value="AftD_N"/>
</dbReference>